<keyword evidence="1" id="KW-0472">Membrane</keyword>
<feature type="domain" description="IcmF-related" evidence="3">
    <location>
        <begin position="512"/>
        <end position="814"/>
    </location>
</feature>
<sequence>MIYIRRMFHLLGSAISIVVLVSLAFSLMIWFLGPILSFGESAPFLSVFARLITIGIIVFLGLFTILLILLGRARKARKMEEDIVESAAEAENEDDELVKAELGELKGKLREAITALRKSKMGRKSLYHLPWYVMIGPPGAGKTTAIVNSGLQFPLADTLGKQAVGGVGGTRNCDWWFTNNAVLIDTAGRYTTQDSVAEEDNAGWNGFLRLLKKHRKRQPINGAIVAISLSDLSLQDEETQKSHAAAIRRRLHELREKLGVRFPVYVLFTKSDLIAGFSEFFDHLGKEEREQVWGFTLPIPKKTKAEVSPVAAFDDEFGQLVAQLNAQSLERMQQETDHQRRALVASFTSQVASVRATAKSFLEEVFQDNRFEKRHLLRGIYFTSGTQEGTPIDRLMMGMARTFGIGRQAIGTGRGTGRSFFLTRLFEGVIFPEAGLVSADDKVERRYRWTKRAAIAAALVGGIGLSALWVRSYLGNTDLIAQTSTSIEDYRAAVSQVPGSPIEDSDLVSVVPALNVLRDMPTNPAVVDPAPARALTYGLYQGKIIGNQAAQSYRAALNEHFLPRLLLRLEDQMQANMNNPDFLYEVLKIYLMLGQQGPMNQELVKEWMALDWSVAFEGPGREALRDDLTVHLAALLDNPMDEISLNGPLVEQIQGLLSEMPLAQRVYNGIINSPRAKELADWRLTDVGGPAISRVIVRSSGKPLNEGVEGIFTYDGFNTVFLDEALGVTQRIQSESWVLGPRGESEQSETALIAMSRDVLDLYYNDYITRYDQILGDIDIIPMESLSHAVEVTNVLSGPTSPLVNILNAISDETKLTEERSADNASALSAGVSEIGEIELQSSLSSRSQLFLQALRSNVQTEQGPPPKQPGAYVEDRFDWLHQLVEEQNGQPSQLAELTGRLTEVYQELNKLSFAGGVGAASGEATAIVRFQELANRLPGPIQRWSTQITSGSSGITADGTRASINAKWQSQVLPFCTQALSNRYPFDRQAKADVAIADFAKLFAPNGMIDGFFNENLREYVDTRARPWAWKKVNDADLGISPAVLQQFQHATEIRDAFFTGGDQPSVKFQMTPEALDPAAQEVTLDIDGQEIVFAHNNAPKPVAITWPGSVGSARVIFQPVVNNTSNAMTRDGPWAWFRLLSAAEIRRTNVSDRNRVIFNVGGRISIFQLQSGSVLNPFALPALGQFSCPSSF</sequence>
<evidence type="ECO:0000259" key="2">
    <source>
        <dbReference type="Pfam" id="PF06744"/>
    </source>
</evidence>
<evidence type="ECO:0000259" key="5">
    <source>
        <dbReference type="Pfam" id="PF21070"/>
    </source>
</evidence>
<feature type="transmembrane region" description="Helical" evidence="1">
    <location>
        <begin position="7"/>
        <end position="32"/>
    </location>
</feature>
<dbReference type="InterPro" id="IPR053156">
    <property type="entry name" value="T6SS_TssM-like"/>
</dbReference>
<feature type="domain" description="Type VI secretion system component TssM1 N-terminal" evidence="4">
    <location>
        <begin position="198"/>
        <end position="457"/>
    </location>
</feature>
<feature type="transmembrane region" description="Helical" evidence="1">
    <location>
        <begin position="453"/>
        <end position="474"/>
    </location>
</feature>
<dbReference type="Pfam" id="PF21070">
    <property type="entry name" value="IcmF_helical"/>
    <property type="match status" value="1"/>
</dbReference>
<dbReference type="InterPro" id="IPR009612">
    <property type="entry name" value="IcmF-rel"/>
</dbReference>
<evidence type="ECO:0000259" key="3">
    <source>
        <dbReference type="Pfam" id="PF06761"/>
    </source>
</evidence>
<evidence type="ECO:0000256" key="1">
    <source>
        <dbReference type="SAM" id="Phobius"/>
    </source>
</evidence>
<dbReference type="CDD" id="cd00882">
    <property type="entry name" value="Ras_like_GTPase"/>
    <property type="match status" value="1"/>
</dbReference>
<keyword evidence="7" id="KW-1185">Reference proteome</keyword>
<dbReference type="RefSeq" id="WP_258295138.1">
    <property type="nucleotide sequence ID" value="NZ_JANKJG010000009.1"/>
</dbReference>
<protein>
    <submittedName>
        <fullName evidence="6">Type VI secretion system membrane subunit TssM</fullName>
    </submittedName>
</protein>
<dbReference type="SUPFAM" id="SSF52540">
    <property type="entry name" value="P-loop containing nucleoside triphosphate hydrolases"/>
    <property type="match status" value="1"/>
</dbReference>
<dbReference type="InterPro" id="IPR027417">
    <property type="entry name" value="P-loop_NTPase"/>
</dbReference>
<dbReference type="InterPro" id="IPR017731">
    <property type="entry name" value="TssM1-like"/>
</dbReference>
<dbReference type="PANTHER" id="PTHR36153">
    <property type="entry name" value="INNER MEMBRANE PROTEIN-RELATED"/>
    <property type="match status" value="1"/>
</dbReference>
<accession>A0ABT1Z2K1</accession>
<feature type="transmembrane region" description="Helical" evidence="1">
    <location>
        <begin position="44"/>
        <end position="70"/>
    </location>
</feature>
<dbReference type="PANTHER" id="PTHR36153:SF1">
    <property type="entry name" value="TYPE VI SECRETION SYSTEM COMPONENT TSSM1"/>
    <property type="match status" value="1"/>
</dbReference>
<dbReference type="InterPro" id="IPR010623">
    <property type="entry name" value="IcmF_C"/>
</dbReference>
<dbReference type="EMBL" id="JANKJG010000009">
    <property type="protein sequence ID" value="MCR8827367.1"/>
    <property type="molecule type" value="Genomic_DNA"/>
</dbReference>
<dbReference type="InterPro" id="IPR048677">
    <property type="entry name" value="TssM1_hel"/>
</dbReference>
<evidence type="ECO:0000259" key="4">
    <source>
        <dbReference type="Pfam" id="PF14331"/>
    </source>
</evidence>
<dbReference type="Pfam" id="PF14331">
    <property type="entry name" value="IcmF-related_N"/>
    <property type="match status" value="1"/>
</dbReference>
<evidence type="ECO:0000313" key="7">
    <source>
        <dbReference type="Proteomes" id="UP001165396"/>
    </source>
</evidence>
<reference evidence="6" key="1">
    <citation type="submission" date="2022-07" db="EMBL/GenBank/DDBJ databases">
        <title>Pseudosulfitobacter sp. strain AP-MA-4, whole genome sequence.</title>
        <authorList>
            <person name="Jiang Y."/>
        </authorList>
    </citation>
    <scope>NUCLEOTIDE SEQUENCE</scope>
    <source>
        <strain evidence="6">AP-MA-4</strain>
    </source>
</reference>
<dbReference type="NCBIfam" id="TIGR03348">
    <property type="entry name" value="VI_IcmF"/>
    <property type="match status" value="1"/>
</dbReference>
<feature type="domain" description="Type VI secretion system component TssM1 helical" evidence="5">
    <location>
        <begin position="962"/>
        <end position="1064"/>
    </location>
</feature>
<evidence type="ECO:0000313" key="6">
    <source>
        <dbReference type="EMBL" id="MCR8827367.1"/>
    </source>
</evidence>
<dbReference type="InterPro" id="IPR025743">
    <property type="entry name" value="TssM1_N"/>
</dbReference>
<keyword evidence="1" id="KW-1133">Transmembrane helix</keyword>
<dbReference type="Proteomes" id="UP001165396">
    <property type="component" value="Unassembled WGS sequence"/>
</dbReference>
<dbReference type="Pfam" id="PF06744">
    <property type="entry name" value="IcmF_C"/>
    <property type="match status" value="1"/>
</dbReference>
<organism evidence="6 7">
    <name type="scientific">Pseudosulfitobacter koreensis</name>
    <dbReference type="NCBI Taxonomy" id="2968472"/>
    <lineage>
        <taxon>Bacteria</taxon>
        <taxon>Pseudomonadati</taxon>
        <taxon>Pseudomonadota</taxon>
        <taxon>Alphaproteobacteria</taxon>
        <taxon>Rhodobacterales</taxon>
        <taxon>Roseobacteraceae</taxon>
        <taxon>Pseudosulfitobacter</taxon>
    </lineage>
</organism>
<name>A0ABT1Z2K1_9RHOB</name>
<feature type="domain" description="Type VI secretion system IcmF C-terminal" evidence="2">
    <location>
        <begin position="1070"/>
        <end position="1174"/>
    </location>
</feature>
<comment type="caution">
    <text evidence="6">The sequence shown here is derived from an EMBL/GenBank/DDBJ whole genome shotgun (WGS) entry which is preliminary data.</text>
</comment>
<gene>
    <name evidence="6" type="primary">tssM</name>
    <name evidence="6" type="ORF">NTA49_12550</name>
</gene>
<keyword evidence="1" id="KW-0812">Transmembrane</keyword>
<proteinExistence type="predicted"/>
<dbReference type="Pfam" id="PF06761">
    <property type="entry name" value="IcmF-related"/>
    <property type="match status" value="1"/>
</dbReference>